<dbReference type="Proteomes" id="UP001501752">
    <property type="component" value="Unassembled WGS sequence"/>
</dbReference>
<evidence type="ECO:0000313" key="3">
    <source>
        <dbReference type="EMBL" id="GAA4857755.1"/>
    </source>
</evidence>
<gene>
    <name evidence="3" type="ORF">GCM10023235_39300</name>
</gene>
<feature type="domain" description="DUF6457" evidence="2">
    <location>
        <begin position="3"/>
        <end position="81"/>
    </location>
</feature>
<evidence type="ECO:0000256" key="1">
    <source>
        <dbReference type="SAM" id="MobiDB-lite"/>
    </source>
</evidence>
<evidence type="ECO:0000259" key="2">
    <source>
        <dbReference type="Pfam" id="PF20058"/>
    </source>
</evidence>
<feature type="compositionally biased region" description="Gly residues" evidence="1">
    <location>
        <begin position="92"/>
        <end position="102"/>
    </location>
</feature>
<evidence type="ECO:0000313" key="4">
    <source>
        <dbReference type="Proteomes" id="UP001501752"/>
    </source>
</evidence>
<name>A0ABP9DX38_9ACTN</name>
<comment type="caution">
    <text evidence="3">The sequence shown here is derived from an EMBL/GenBank/DDBJ whole genome shotgun (WGS) entry which is preliminary data.</text>
</comment>
<dbReference type="Pfam" id="PF20058">
    <property type="entry name" value="DUF6457"/>
    <property type="match status" value="1"/>
</dbReference>
<reference evidence="4" key="1">
    <citation type="journal article" date="2019" name="Int. J. Syst. Evol. Microbiol.">
        <title>The Global Catalogue of Microorganisms (GCM) 10K type strain sequencing project: providing services to taxonomists for standard genome sequencing and annotation.</title>
        <authorList>
            <consortium name="The Broad Institute Genomics Platform"/>
            <consortium name="The Broad Institute Genome Sequencing Center for Infectious Disease"/>
            <person name="Wu L."/>
            <person name="Ma J."/>
        </authorList>
    </citation>
    <scope>NUCLEOTIDE SEQUENCE [LARGE SCALE GENOMIC DNA]</scope>
    <source>
        <strain evidence="4">JCM 13006</strain>
    </source>
</reference>
<organism evidence="3 4">
    <name type="scientific">Kitasatospora terrestris</name>
    <dbReference type="NCBI Taxonomy" id="258051"/>
    <lineage>
        <taxon>Bacteria</taxon>
        <taxon>Bacillati</taxon>
        <taxon>Actinomycetota</taxon>
        <taxon>Actinomycetes</taxon>
        <taxon>Kitasatosporales</taxon>
        <taxon>Streptomycetaceae</taxon>
        <taxon>Kitasatospora</taxon>
    </lineage>
</organism>
<dbReference type="InterPro" id="IPR045598">
    <property type="entry name" value="DUF6457"/>
</dbReference>
<dbReference type="EMBL" id="BAABIS010000001">
    <property type="protein sequence ID" value="GAA4857755.1"/>
    <property type="molecule type" value="Genomic_DNA"/>
</dbReference>
<accession>A0ABP9DX38</accession>
<protein>
    <recommendedName>
        <fullName evidence="2">DUF6457 domain-containing protein</fullName>
    </recommendedName>
</protein>
<proteinExistence type="predicted"/>
<keyword evidence="4" id="KW-1185">Reference proteome</keyword>
<sequence length="102" mass="10113">MERTLDDWIAEVSTELGIELDVDVRGLLDLTRVVAHGVDRPAAPLTAFLVGYAAAQRGGGAAAVAEASAKAGALAERWVEAARPPAAPPTGQGAGGAGPAGA</sequence>
<feature type="region of interest" description="Disordered" evidence="1">
    <location>
        <begin position="82"/>
        <end position="102"/>
    </location>
</feature>